<dbReference type="RefSeq" id="WP_182869456.1">
    <property type="nucleotide sequence ID" value="NZ_AP022638.1"/>
</dbReference>
<feature type="transmembrane region" description="Helical" evidence="1">
    <location>
        <begin position="231"/>
        <end position="257"/>
    </location>
</feature>
<organism evidence="2">
    <name type="scientific">Bradyrhizobium diazoefficiens</name>
    <dbReference type="NCBI Taxonomy" id="1355477"/>
    <lineage>
        <taxon>Bacteria</taxon>
        <taxon>Pseudomonadati</taxon>
        <taxon>Pseudomonadota</taxon>
        <taxon>Alphaproteobacteria</taxon>
        <taxon>Hyphomicrobiales</taxon>
        <taxon>Nitrobacteraceae</taxon>
        <taxon>Bradyrhizobium</taxon>
    </lineage>
</organism>
<reference evidence="2" key="1">
    <citation type="submission" date="2020-05" db="EMBL/GenBank/DDBJ databases">
        <title>Complete genome sequence of Bradyrhizobium diazoefficiens XF5 isolated from soybean nodule.</title>
        <authorList>
            <person name="Noda R."/>
            <person name="Kakizaki K."/>
            <person name="Minamisawa K."/>
        </authorList>
    </citation>
    <scope>NUCLEOTIDE SEQUENCE</scope>
    <source>
        <strain evidence="2">XF5</strain>
    </source>
</reference>
<feature type="transmembrane region" description="Helical" evidence="1">
    <location>
        <begin position="194"/>
        <end position="219"/>
    </location>
</feature>
<reference evidence="3" key="2">
    <citation type="submission" date="2020-05" db="EMBL/GenBank/DDBJ databases">
        <title>Complete genome sequence of Bradyrhizobium diazoefficiens XF6 isolated from soybean nodule.</title>
        <authorList>
            <person name="Noda R."/>
            <person name="Kakizaki K."/>
            <person name="Minamisawa K."/>
        </authorList>
    </citation>
    <scope>NUCLEOTIDE SEQUENCE</scope>
    <source>
        <strain evidence="3">XF6</strain>
    </source>
</reference>
<name>A0A810AEG8_9BRAD</name>
<evidence type="ECO:0000313" key="3">
    <source>
        <dbReference type="EMBL" id="BCE68254.1"/>
    </source>
</evidence>
<dbReference type="AlphaFoldDB" id="A0A810AEG8"/>
<proteinExistence type="predicted"/>
<keyword evidence="1" id="KW-0812">Transmembrane</keyword>
<evidence type="ECO:0000313" key="2">
    <source>
        <dbReference type="EMBL" id="BCE59571.1"/>
    </source>
</evidence>
<evidence type="ECO:0000256" key="1">
    <source>
        <dbReference type="SAM" id="Phobius"/>
    </source>
</evidence>
<accession>A0A810AEG8</accession>
<keyword evidence="1" id="KW-1133">Transmembrane helix</keyword>
<dbReference type="EMBL" id="AP023096">
    <property type="protein sequence ID" value="BCE68254.1"/>
    <property type="molecule type" value="Genomic_DNA"/>
</dbReference>
<protein>
    <submittedName>
        <fullName evidence="2">Uncharacterized protein</fullName>
    </submittedName>
</protein>
<sequence length="322" mass="35993">MNADDYRKSADALGSILDGATRRSGFENICSEAVHYELQAQFGNDYTKGSIPSGLYGFLLQKMAKAASDYALPKDIDQREFEETLLNDALGIVRSLRYAFVRYGSEKSSPNFWDNNASPLEKIRTKQVPYIDRSELESVVGDYLALPYRSQALDRFLVRVLIAMELYAFGDEMLNEETFGLFPARSPLRQRHALLGYLRGQLVNGVLFGGIAALALWAGSSRLIGLSTAEWITGVCGFLFLALASVSTFALPFWWYAQAMARRRVRKLLSGMSTLYNEQKSDGPISAQYVRDRAEDATKQGVVWPAPLFALLDDIISRTGRF</sequence>
<dbReference type="EMBL" id="AP023095">
    <property type="protein sequence ID" value="BCE59571.1"/>
    <property type="molecule type" value="Genomic_DNA"/>
</dbReference>
<gene>
    <name evidence="2" type="ORF">XF5B_70830</name>
    <name evidence="3" type="ORF">XF6B_70530</name>
</gene>
<keyword evidence="1" id="KW-0472">Membrane</keyword>